<evidence type="ECO:0000256" key="3">
    <source>
        <dbReference type="ARBA" id="ARBA00022737"/>
    </source>
</evidence>
<name>A0ABQ8KVN6_9APHY</name>
<dbReference type="EC" id="2.7.8.5" evidence="7"/>
<comment type="caution">
    <text evidence="8">The sequence shown here is derived from an EMBL/GenBank/DDBJ whole genome shotgun (WGS) entry which is preliminary data.</text>
</comment>
<keyword evidence="9" id="KW-1185">Reference proteome</keyword>
<comment type="catalytic activity">
    <reaction evidence="7">
        <text>a CDP-1,2-diacyl-sn-glycerol + sn-glycerol 3-phosphate = a 1,2-diacyl-sn-glycero-3-phospho-(1'-sn-glycero-3'-phosphate) + CMP + H(+)</text>
        <dbReference type="Rhea" id="RHEA:12593"/>
        <dbReference type="ChEBI" id="CHEBI:15378"/>
        <dbReference type="ChEBI" id="CHEBI:57597"/>
        <dbReference type="ChEBI" id="CHEBI:58332"/>
        <dbReference type="ChEBI" id="CHEBI:60110"/>
        <dbReference type="ChEBI" id="CHEBI:60377"/>
        <dbReference type="EC" id="2.7.8.5"/>
    </reaction>
</comment>
<evidence type="ECO:0000256" key="4">
    <source>
        <dbReference type="ARBA" id="ARBA00023098"/>
    </source>
</evidence>
<comment type="subcellular location">
    <subcellularLocation>
        <location evidence="7">Mitochondrion</location>
    </subcellularLocation>
</comment>
<keyword evidence="6 7" id="KW-1208">Phospholipid metabolism</keyword>
<evidence type="ECO:0000256" key="6">
    <source>
        <dbReference type="ARBA" id="ARBA00023264"/>
    </source>
</evidence>
<dbReference type="GeneID" id="72000811"/>
<dbReference type="InterPro" id="IPR016270">
    <property type="entry name" value="PGS1"/>
</dbReference>
<keyword evidence="4 7" id="KW-0443">Lipid metabolism</keyword>
<dbReference type="EMBL" id="JADCUA010000002">
    <property type="protein sequence ID" value="KAH9843140.1"/>
    <property type="molecule type" value="Genomic_DNA"/>
</dbReference>
<comment type="function">
    <text evidence="7">Functions in the biosynthesis of the anionic phospholipids phosphatidylglycerol and cardiolipin.</text>
</comment>
<evidence type="ECO:0000256" key="2">
    <source>
        <dbReference type="ARBA" id="ARBA00022679"/>
    </source>
</evidence>
<keyword evidence="2 7" id="KW-0808">Transferase</keyword>
<keyword evidence="7" id="KW-0067">ATP-binding</keyword>
<protein>
    <recommendedName>
        <fullName evidence="7">CDP-diacylglycerol--glycerol-3-phosphate 3-phosphatidyltransferase</fullName>
        <ecNumber evidence="7">2.7.8.5</ecNumber>
    </recommendedName>
</protein>
<organism evidence="8 9">
    <name type="scientific">Rhodofomes roseus</name>
    <dbReference type="NCBI Taxonomy" id="34475"/>
    <lineage>
        <taxon>Eukaryota</taxon>
        <taxon>Fungi</taxon>
        <taxon>Dikarya</taxon>
        <taxon>Basidiomycota</taxon>
        <taxon>Agaricomycotina</taxon>
        <taxon>Agaricomycetes</taxon>
        <taxon>Polyporales</taxon>
        <taxon>Rhodofomes</taxon>
    </lineage>
</organism>
<keyword evidence="3" id="KW-0677">Repeat</keyword>
<dbReference type="PIRSF" id="PIRSF000850">
    <property type="entry name" value="Phospholipase_D_PSS"/>
    <property type="match status" value="1"/>
</dbReference>
<dbReference type="Gene3D" id="3.30.870.10">
    <property type="entry name" value="Endonuclease Chain A"/>
    <property type="match status" value="2"/>
</dbReference>
<dbReference type="PANTHER" id="PTHR12586:SF1">
    <property type="entry name" value="CDP-DIACYLGLYCEROL--GLYCEROL-3-PHOSPHATE 3-PHOSPHATIDYLTRANSFERASE, MITOCHONDRIAL"/>
    <property type="match status" value="1"/>
</dbReference>
<sequence>MSLTLSFARVLARSHVPSALRPHRRLCLRRLSTSPLDPAVQRFATELAKHQPCYGISASYVKILTEPCQFYQSLLNLIRNARRRIFISSLYIGSEDVELIKALEASLEANPALQVHIHLDYNRCTRPEPLSTAHLLAPLVRRYPDRVHAWFFRSPKLKGLMARVMPPRFNEGWGGTWHPKIYGADDDLVISGANLNTSYFTNRQDRYVQLTGQPELADYCFSFLEQAASFSYSLLPSSTEQDAYVLSWPHKDSHPHHFEPKAERILTAFQEAQKTRASHKLASLLSGPSSAQGDTDVIVVPIIQAGQFNVREEERCLAMLFQHLSEPSSPTSHYDGPLVDLTSGYFGLYKPYQSHVINSPVACRVLAASPKANGFYGSRGVSGRIPEGYTVLERRFMKAVRAARREWPPEQPLEDRIESGVQLSEWEREGWTYHAKGIWLRPTPSAHPCLTLFGSTNLNSRSANIDTELSFMLVTTSPGLRARLAEEVDGLRSHAYPWRGAERRVRPFSWLLASALSTRL</sequence>
<evidence type="ECO:0000256" key="1">
    <source>
        <dbReference type="ARBA" id="ARBA00022516"/>
    </source>
</evidence>
<dbReference type="PANTHER" id="PTHR12586">
    <property type="entry name" value="CDP-DIACYLGLYCEROL--SERINE O-PHOSPHATIDYLTRANSFERASE"/>
    <property type="match status" value="1"/>
</dbReference>
<keyword evidence="7" id="KW-0547">Nucleotide-binding</keyword>
<comment type="similarity">
    <text evidence="7">Belongs to the CDP-alcohol phosphatidyltransferase class-II family.</text>
</comment>
<keyword evidence="1 7" id="KW-0444">Lipid biosynthesis</keyword>
<evidence type="ECO:0000313" key="9">
    <source>
        <dbReference type="Proteomes" id="UP000814176"/>
    </source>
</evidence>
<evidence type="ECO:0000256" key="7">
    <source>
        <dbReference type="RuleBase" id="RU365024"/>
    </source>
</evidence>
<keyword evidence="7" id="KW-0496">Mitochondrion</keyword>
<proteinExistence type="inferred from homology"/>
<dbReference type="SUPFAM" id="SSF56024">
    <property type="entry name" value="Phospholipase D/nuclease"/>
    <property type="match status" value="1"/>
</dbReference>
<dbReference type="RefSeq" id="XP_047784187.1">
    <property type="nucleotide sequence ID" value="XM_047920079.1"/>
</dbReference>
<gene>
    <name evidence="8" type="ORF">C8Q71DRAFT_699657</name>
</gene>
<reference evidence="8 9" key="1">
    <citation type="journal article" date="2021" name="Environ. Microbiol.">
        <title>Gene family expansions and transcriptome signatures uncover fungal adaptations to wood decay.</title>
        <authorList>
            <person name="Hage H."/>
            <person name="Miyauchi S."/>
            <person name="Viragh M."/>
            <person name="Drula E."/>
            <person name="Min B."/>
            <person name="Chaduli D."/>
            <person name="Navarro D."/>
            <person name="Favel A."/>
            <person name="Norest M."/>
            <person name="Lesage-Meessen L."/>
            <person name="Balint B."/>
            <person name="Merenyi Z."/>
            <person name="de Eugenio L."/>
            <person name="Morin E."/>
            <person name="Martinez A.T."/>
            <person name="Baldrian P."/>
            <person name="Stursova M."/>
            <person name="Martinez M.J."/>
            <person name="Novotny C."/>
            <person name="Magnuson J.K."/>
            <person name="Spatafora J.W."/>
            <person name="Maurice S."/>
            <person name="Pangilinan J."/>
            <person name="Andreopoulos W."/>
            <person name="LaButti K."/>
            <person name="Hundley H."/>
            <person name="Na H."/>
            <person name="Kuo A."/>
            <person name="Barry K."/>
            <person name="Lipzen A."/>
            <person name="Henrissat B."/>
            <person name="Riley R."/>
            <person name="Ahrendt S."/>
            <person name="Nagy L.G."/>
            <person name="Grigoriev I.V."/>
            <person name="Martin F."/>
            <person name="Rosso M.N."/>
        </authorList>
    </citation>
    <scope>NUCLEOTIDE SEQUENCE [LARGE SCALE GENOMIC DNA]</scope>
    <source>
        <strain evidence="8 9">CIRM-BRFM 1785</strain>
    </source>
</reference>
<comment type="pathway">
    <text evidence="7">Phospholipid metabolism; phosphatidylglycerol biosynthesis; phosphatidylglycerol from CDP-diacylglycerol: step 1/2.</text>
</comment>
<evidence type="ECO:0000256" key="5">
    <source>
        <dbReference type="ARBA" id="ARBA00023209"/>
    </source>
</evidence>
<dbReference type="CDD" id="cd09135">
    <property type="entry name" value="PLDc_PGS1_euk_1"/>
    <property type="match status" value="1"/>
</dbReference>
<dbReference type="Proteomes" id="UP000814176">
    <property type="component" value="Unassembled WGS sequence"/>
</dbReference>
<dbReference type="CDD" id="cd09137">
    <property type="entry name" value="PLDc_PGS1_euk_2"/>
    <property type="match status" value="1"/>
</dbReference>
<keyword evidence="5 7" id="KW-0594">Phospholipid biosynthesis</keyword>
<evidence type="ECO:0000313" key="8">
    <source>
        <dbReference type="EMBL" id="KAH9843140.1"/>
    </source>
</evidence>
<accession>A0ABQ8KVN6</accession>